<feature type="compositionally biased region" description="Polar residues" evidence="1">
    <location>
        <begin position="284"/>
        <end position="309"/>
    </location>
</feature>
<accession>A0A5B0LKN4</accession>
<feature type="region of interest" description="Disordered" evidence="1">
    <location>
        <begin position="137"/>
        <end position="158"/>
    </location>
</feature>
<sequence length="458" mass="51231">MPRQVTQPAIFATYGLVLINVQLESVHGLPMNFNSNHALSSFPQSHHVPSNWIPNASMALPLEFSSPGSFYPQAIVVGAQPVDQSTAAFLGLPTVISLSGNSLLPVNPVDSGSLTLVTNPREPHHFPSAASWESIHPSPGANHQSSFGPKSIGFHPQQAHFYGRPPGKLQELSDNWRPHDETSMYQANNHQIQINNDHVQVNKYQSYQVDNYQNQTKNYPNQLASFQNQVNQITNTWQSAPYKSYSESRAHRGPPTHEFNPSPGNTSTSGTNSLHQTHKKLIESTASNKSFSPQSKYCRTVSTDSSPQMHRNPDERSHQLQWRNSNFISKIQRAREDNGQNKGIHMMHADQESSGEKESSGSSQKSSPDKPQKIAGEKLEERYNVKQPEASGLIRSKSFSEFNEKTSGEGEFEVPRYLGLANRKDNPRIFEEFHPKRFTGEPFPLIQKGKNEEKEGSK</sequence>
<name>A0A5B0LKN4_PUCGR</name>
<proteinExistence type="predicted"/>
<feature type="compositionally biased region" description="Basic and acidic residues" evidence="1">
    <location>
        <begin position="367"/>
        <end position="384"/>
    </location>
</feature>
<organism evidence="2 3">
    <name type="scientific">Puccinia graminis f. sp. tritici</name>
    <dbReference type="NCBI Taxonomy" id="56615"/>
    <lineage>
        <taxon>Eukaryota</taxon>
        <taxon>Fungi</taxon>
        <taxon>Dikarya</taxon>
        <taxon>Basidiomycota</taxon>
        <taxon>Pucciniomycotina</taxon>
        <taxon>Pucciniomycetes</taxon>
        <taxon>Pucciniales</taxon>
        <taxon>Pucciniaceae</taxon>
        <taxon>Puccinia</taxon>
    </lineage>
</organism>
<feature type="region of interest" description="Disordered" evidence="1">
    <location>
        <begin position="435"/>
        <end position="458"/>
    </location>
</feature>
<reference evidence="2 3" key="1">
    <citation type="submission" date="2019-05" db="EMBL/GenBank/DDBJ databases">
        <title>Emergence of the Ug99 lineage of the wheat stem rust pathogen through somatic hybridization.</title>
        <authorList>
            <person name="Li F."/>
            <person name="Upadhyaya N.M."/>
            <person name="Sperschneider J."/>
            <person name="Matny O."/>
            <person name="Nguyen-Phuc H."/>
            <person name="Mago R."/>
            <person name="Raley C."/>
            <person name="Miller M.E."/>
            <person name="Silverstein K.A.T."/>
            <person name="Henningsen E."/>
            <person name="Hirsch C.D."/>
            <person name="Visser B."/>
            <person name="Pretorius Z.A."/>
            <person name="Steffenson B.J."/>
            <person name="Schwessinger B."/>
            <person name="Dodds P.N."/>
            <person name="Figueroa M."/>
        </authorList>
    </citation>
    <scope>NUCLEOTIDE SEQUENCE [LARGE SCALE GENOMIC DNA]</scope>
    <source>
        <strain evidence="2">21-0</strain>
    </source>
</reference>
<evidence type="ECO:0000313" key="2">
    <source>
        <dbReference type="EMBL" id="KAA1064453.1"/>
    </source>
</evidence>
<dbReference type="EMBL" id="VSWC01000197">
    <property type="protein sequence ID" value="KAA1064453.1"/>
    <property type="molecule type" value="Genomic_DNA"/>
</dbReference>
<keyword evidence="3" id="KW-1185">Reference proteome</keyword>
<feature type="region of interest" description="Disordered" evidence="1">
    <location>
        <begin position="243"/>
        <end position="323"/>
    </location>
</feature>
<feature type="region of interest" description="Disordered" evidence="1">
    <location>
        <begin position="349"/>
        <end position="389"/>
    </location>
</feature>
<feature type="compositionally biased region" description="Basic and acidic residues" evidence="1">
    <location>
        <begin position="449"/>
        <end position="458"/>
    </location>
</feature>
<dbReference type="Proteomes" id="UP000324748">
    <property type="component" value="Unassembled WGS sequence"/>
</dbReference>
<feature type="compositionally biased region" description="Basic and acidic residues" evidence="1">
    <location>
        <begin position="349"/>
        <end position="359"/>
    </location>
</feature>
<feature type="compositionally biased region" description="Low complexity" evidence="1">
    <location>
        <begin position="260"/>
        <end position="273"/>
    </location>
</feature>
<evidence type="ECO:0000256" key="1">
    <source>
        <dbReference type="SAM" id="MobiDB-lite"/>
    </source>
</evidence>
<protein>
    <submittedName>
        <fullName evidence="2">Uncharacterized protein</fullName>
    </submittedName>
</protein>
<evidence type="ECO:0000313" key="3">
    <source>
        <dbReference type="Proteomes" id="UP000324748"/>
    </source>
</evidence>
<dbReference type="AlphaFoldDB" id="A0A5B0LKN4"/>
<gene>
    <name evidence="2" type="ORF">PGT21_003478</name>
</gene>
<comment type="caution">
    <text evidence="2">The sequence shown here is derived from an EMBL/GenBank/DDBJ whole genome shotgun (WGS) entry which is preliminary data.</text>
</comment>